<dbReference type="EMBL" id="JACHXU010000007">
    <property type="protein sequence ID" value="MBB3206610.1"/>
    <property type="molecule type" value="Genomic_DNA"/>
</dbReference>
<dbReference type="AlphaFoldDB" id="A0A7W5DY15"/>
<name>A0A7W5DY15_9BACT</name>
<dbReference type="Proteomes" id="UP000536179">
    <property type="component" value="Unassembled WGS sequence"/>
</dbReference>
<gene>
    <name evidence="1" type="ORF">FHS27_002422</name>
</gene>
<keyword evidence="2" id="KW-1185">Reference proteome</keyword>
<proteinExistence type="predicted"/>
<comment type="caution">
    <text evidence="1">The sequence shown here is derived from an EMBL/GenBank/DDBJ whole genome shotgun (WGS) entry which is preliminary data.</text>
</comment>
<evidence type="ECO:0000313" key="1">
    <source>
        <dbReference type="EMBL" id="MBB3206610.1"/>
    </source>
</evidence>
<accession>A0A7W5DY15</accession>
<sequence>MIVEPRWGSRVIGIGVLGFAWRLQAMMLDRVAVFEVFWGSLCDPRF</sequence>
<reference evidence="1 2" key="1">
    <citation type="submission" date="2020-08" db="EMBL/GenBank/DDBJ databases">
        <title>Genomic Encyclopedia of Type Strains, Phase III (KMG-III): the genomes of soil and plant-associated and newly described type strains.</title>
        <authorList>
            <person name="Whitman W."/>
        </authorList>
    </citation>
    <scope>NUCLEOTIDE SEQUENCE [LARGE SCALE GENOMIC DNA]</scope>
    <source>
        <strain evidence="1 2">CECT 8075</strain>
    </source>
</reference>
<protein>
    <submittedName>
        <fullName evidence="1">Uncharacterized protein</fullName>
    </submittedName>
</protein>
<evidence type="ECO:0000313" key="2">
    <source>
        <dbReference type="Proteomes" id="UP000536179"/>
    </source>
</evidence>
<organism evidence="1 2">
    <name type="scientific">Aporhodopirellula rubra</name>
    <dbReference type="NCBI Taxonomy" id="980271"/>
    <lineage>
        <taxon>Bacteria</taxon>
        <taxon>Pseudomonadati</taxon>
        <taxon>Planctomycetota</taxon>
        <taxon>Planctomycetia</taxon>
        <taxon>Pirellulales</taxon>
        <taxon>Pirellulaceae</taxon>
        <taxon>Aporhodopirellula</taxon>
    </lineage>
</organism>